<dbReference type="SUPFAM" id="SSF56349">
    <property type="entry name" value="DNA breaking-rejoining enzymes"/>
    <property type="match status" value="1"/>
</dbReference>
<dbReference type="InterPro" id="IPR013762">
    <property type="entry name" value="Integrase-like_cat_sf"/>
</dbReference>
<dbReference type="EMBL" id="QUBQ01000001">
    <property type="protein sequence ID" value="REK76065.1"/>
    <property type="molecule type" value="Genomic_DNA"/>
</dbReference>
<dbReference type="GO" id="GO:0006310">
    <property type="term" value="P:DNA recombination"/>
    <property type="evidence" value="ECO:0007669"/>
    <property type="project" value="UniProtKB-KW"/>
</dbReference>
<evidence type="ECO:0000313" key="8">
    <source>
        <dbReference type="Proteomes" id="UP000261905"/>
    </source>
</evidence>
<dbReference type="PROSITE" id="PS51898">
    <property type="entry name" value="TYR_RECOMBINASE"/>
    <property type="match status" value="1"/>
</dbReference>
<evidence type="ECO:0000256" key="4">
    <source>
        <dbReference type="PROSITE-ProRule" id="PRU01248"/>
    </source>
</evidence>
<dbReference type="Gene3D" id="1.10.150.130">
    <property type="match status" value="1"/>
</dbReference>
<keyword evidence="2 4" id="KW-0238">DNA-binding</keyword>
<comment type="caution">
    <text evidence="7">The sequence shown here is derived from an EMBL/GenBank/DDBJ whole genome shotgun (WGS) entry which is preliminary data.</text>
</comment>
<name>A0A371PJG1_9BACL</name>
<dbReference type="RefSeq" id="WP_116042741.1">
    <property type="nucleotide sequence ID" value="NZ_QUBQ01000001.1"/>
</dbReference>
<dbReference type="InterPro" id="IPR010998">
    <property type="entry name" value="Integrase_recombinase_N"/>
</dbReference>
<evidence type="ECO:0000259" key="5">
    <source>
        <dbReference type="PROSITE" id="PS51898"/>
    </source>
</evidence>
<evidence type="ECO:0000313" key="7">
    <source>
        <dbReference type="EMBL" id="REK76065.1"/>
    </source>
</evidence>
<dbReference type="Pfam" id="PF00589">
    <property type="entry name" value="Phage_integrase"/>
    <property type="match status" value="1"/>
</dbReference>
<evidence type="ECO:0000259" key="6">
    <source>
        <dbReference type="PROSITE" id="PS51900"/>
    </source>
</evidence>
<dbReference type="OrthoDB" id="9803188at2"/>
<dbReference type="InterPro" id="IPR044068">
    <property type="entry name" value="CB"/>
</dbReference>
<dbReference type="Gene3D" id="1.10.443.10">
    <property type="entry name" value="Intergrase catalytic core"/>
    <property type="match status" value="1"/>
</dbReference>
<evidence type="ECO:0000256" key="3">
    <source>
        <dbReference type="ARBA" id="ARBA00023172"/>
    </source>
</evidence>
<dbReference type="InterPro" id="IPR050090">
    <property type="entry name" value="Tyrosine_recombinase_XerCD"/>
</dbReference>
<dbReference type="GO" id="GO:0015074">
    <property type="term" value="P:DNA integration"/>
    <property type="evidence" value="ECO:0007669"/>
    <property type="project" value="InterPro"/>
</dbReference>
<dbReference type="Proteomes" id="UP000261905">
    <property type="component" value="Unassembled WGS sequence"/>
</dbReference>
<dbReference type="CDD" id="cd00397">
    <property type="entry name" value="DNA_BRE_C"/>
    <property type="match status" value="1"/>
</dbReference>
<evidence type="ECO:0000256" key="1">
    <source>
        <dbReference type="ARBA" id="ARBA00008857"/>
    </source>
</evidence>
<evidence type="ECO:0000256" key="2">
    <source>
        <dbReference type="ARBA" id="ARBA00023125"/>
    </source>
</evidence>
<organism evidence="7 8">
    <name type="scientific">Paenibacillus paeoniae</name>
    <dbReference type="NCBI Taxonomy" id="2292705"/>
    <lineage>
        <taxon>Bacteria</taxon>
        <taxon>Bacillati</taxon>
        <taxon>Bacillota</taxon>
        <taxon>Bacilli</taxon>
        <taxon>Bacillales</taxon>
        <taxon>Paenibacillaceae</taxon>
        <taxon>Paenibacillus</taxon>
    </lineage>
</organism>
<dbReference type="PANTHER" id="PTHR30349:SF41">
    <property type="entry name" value="INTEGRASE_RECOMBINASE PROTEIN MJ0367-RELATED"/>
    <property type="match status" value="1"/>
</dbReference>
<dbReference type="PANTHER" id="PTHR30349">
    <property type="entry name" value="PHAGE INTEGRASE-RELATED"/>
    <property type="match status" value="1"/>
</dbReference>
<dbReference type="GO" id="GO:0003677">
    <property type="term" value="F:DNA binding"/>
    <property type="evidence" value="ECO:0007669"/>
    <property type="project" value="UniProtKB-UniRule"/>
</dbReference>
<dbReference type="PROSITE" id="PS51900">
    <property type="entry name" value="CB"/>
    <property type="match status" value="1"/>
</dbReference>
<reference evidence="7 8" key="1">
    <citation type="submission" date="2018-08" db="EMBL/GenBank/DDBJ databases">
        <title>Paenibacillus sp. M4BSY-1, whole genome shotgun sequence.</title>
        <authorList>
            <person name="Tuo L."/>
        </authorList>
    </citation>
    <scope>NUCLEOTIDE SEQUENCE [LARGE SCALE GENOMIC DNA]</scope>
    <source>
        <strain evidence="7 8">M4BSY-1</strain>
    </source>
</reference>
<gene>
    <name evidence="7" type="ORF">DX130_03090</name>
</gene>
<comment type="similarity">
    <text evidence="1">Belongs to the 'phage' integrase family.</text>
</comment>
<keyword evidence="8" id="KW-1185">Reference proteome</keyword>
<dbReference type="AlphaFoldDB" id="A0A371PJG1"/>
<accession>A0A371PJG1</accession>
<dbReference type="InterPro" id="IPR002104">
    <property type="entry name" value="Integrase_catalytic"/>
</dbReference>
<feature type="domain" description="Tyr recombinase" evidence="5">
    <location>
        <begin position="123"/>
        <end position="302"/>
    </location>
</feature>
<proteinExistence type="inferred from homology"/>
<sequence>MRVLLNSHYYHAWENHCNLRAKSKENYMYELHKFETFLLNEGFTGVLDFDNFFHYQDTEQYSPINQKFIDSYFDYLKNKGYTNSVLSSNVSALKSFFKILKSLKMITRNPVIYYKNPYHKIKYRDKSLSEEECSLLLEAALKLDPFHRQYYIIVLMLLNTGLRNSELRELTISQIDFERQIIYVDRGTKTKANTVTVSQKLCDELKFFVTRSFHEEWQKSGNENVFFAKNKKFTKIGLNKILKKISIVAGVRPITCHWLRYTIAYLMQLKGIDTRIIQKQLRHRDHKTTLHYLSQFCEGFDY</sequence>
<dbReference type="InterPro" id="IPR011010">
    <property type="entry name" value="DNA_brk_join_enz"/>
</dbReference>
<feature type="domain" description="Core-binding (CB)" evidence="6">
    <location>
        <begin position="1"/>
        <end position="101"/>
    </location>
</feature>
<keyword evidence="3" id="KW-0233">DNA recombination</keyword>
<protein>
    <submittedName>
        <fullName evidence="7">Site-specific integrase</fullName>
    </submittedName>
</protein>